<dbReference type="OrthoDB" id="9801799at2"/>
<dbReference type="CDD" id="cd08513">
    <property type="entry name" value="PBP2_thermophilic_Hb8_like"/>
    <property type="match status" value="1"/>
</dbReference>
<dbReference type="GO" id="GO:0015833">
    <property type="term" value="P:peptide transport"/>
    <property type="evidence" value="ECO:0007669"/>
    <property type="project" value="TreeGrafter"/>
</dbReference>
<reference evidence="5 6" key="1">
    <citation type="submission" date="2020-07" db="EMBL/GenBank/DDBJ databases">
        <title>Taxonomic revisions and descriptions of new bacterial species based on genomic comparisons in the high-G+C-content subgroup of the family Alcaligenaceae.</title>
        <authorList>
            <person name="Szabo A."/>
            <person name="Felfoldi T."/>
        </authorList>
    </citation>
    <scope>NUCLEOTIDE SEQUENCE [LARGE SCALE GENOMIC DNA]</scope>
    <source>
        <strain evidence="5 6">DSM 25264</strain>
    </source>
</reference>
<dbReference type="Proteomes" id="UP000580517">
    <property type="component" value="Unassembled WGS sequence"/>
</dbReference>
<feature type="domain" description="Solute-binding protein family 5" evidence="4">
    <location>
        <begin position="121"/>
        <end position="502"/>
    </location>
</feature>
<comment type="caution">
    <text evidence="5">The sequence shown here is derived from an EMBL/GenBank/DDBJ whole genome shotgun (WGS) entry which is preliminary data.</text>
</comment>
<sequence length="595" mass="66171">MKEALLRNMIARVCCGSMSRRTFIRKVGALGLAAPVASQLLSWHGISMAAPAPAPDANAVRGGTLRMLFWQGPTLLNPHFAIGTKDQEGSRVFYEPLAGWDPEGNLFPILAAEIPSLENGGVSPDATSVTWKLKPGVKWHDGKPFTADDVVFNWQYATDPASATITIGSYKDATVEKVDDLTVRVSFSKPTPFWADAFVGVVGMIIPKHLFAPYIGAKSREAPANLKPVGTGPYRLVEFRPADIVRAERNPDYHIPDRPYFDAVEIKGGGDAVSAARAVLQTGEYDYAWNTLVEDTLLKRMEAGGQGELVVTFGGNLEFIQLNPTDPRKEVDGERSSIKTTHPLFNDPAVREAMSLLIDRNAIQQHIYGRLGRATRNFINAPARYVSKNMKFEYNLEQANAILDKAGWEKGADGVRTKNGKRLSLLFQTSINAPRQKTQAIIKQACRGAGIEMELKSINASVYFSADLANPESNTKFYADMQMYTQSMTEPDPQKFMTQFVSWEVACKANGWQGRNVLRWRNDEFDALFKEAARETDPTKRAAIYIRMNDLVVGDNNLQPLLHRASVAARSKKLKTYLSGWDSTLWRLRDWHHTA</sequence>
<dbReference type="GO" id="GO:1904680">
    <property type="term" value="F:peptide transmembrane transporter activity"/>
    <property type="evidence" value="ECO:0007669"/>
    <property type="project" value="TreeGrafter"/>
</dbReference>
<dbReference type="EMBL" id="JACCEW010000003">
    <property type="protein sequence ID" value="NYT37414.1"/>
    <property type="molecule type" value="Genomic_DNA"/>
</dbReference>
<dbReference type="PROSITE" id="PS51318">
    <property type="entry name" value="TAT"/>
    <property type="match status" value="1"/>
</dbReference>
<dbReference type="SUPFAM" id="SSF53850">
    <property type="entry name" value="Periplasmic binding protein-like II"/>
    <property type="match status" value="1"/>
</dbReference>
<dbReference type="InterPro" id="IPR006311">
    <property type="entry name" value="TAT_signal"/>
</dbReference>
<protein>
    <submittedName>
        <fullName evidence="5">Peptide ABC transporter substrate-binding protein</fullName>
    </submittedName>
</protein>
<evidence type="ECO:0000259" key="4">
    <source>
        <dbReference type="Pfam" id="PF00496"/>
    </source>
</evidence>
<evidence type="ECO:0000313" key="5">
    <source>
        <dbReference type="EMBL" id="NYT37414.1"/>
    </source>
</evidence>
<organism evidence="5 6">
    <name type="scientific">Allopusillimonas soli</name>
    <dbReference type="NCBI Taxonomy" id="659016"/>
    <lineage>
        <taxon>Bacteria</taxon>
        <taxon>Pseudomonadati</taxon>
        <taxon>Pseudomonadota</taxon>
        <taxon>Betaproteobacteria</taxon>
        <taxon>Burkholderiales</taxon>
        <taxon>Alcaligenaceae</taxon>
        <taxon>Allopusillimonas</taxon>
    </lineage>
</organism>
<dbReference type="AlphaFoldDB" id="A0A853F9P9"/>
<dbReference type="Gene3D" id="3.10.105.10">
    <property type="entry name" value="Dipeptide-binding Protein, Domain 3"/>
    <property type="match status" value="1"/>
</dbReference>
<dbReference type="PANTHER" id="PTHR30290">
    <property type="entry name" value="PERIPLASMIC BINDING COMPONENT OF ABC TRANSPORTER"/>
    <property type="match status" value="1"/>
</dbReference>
<keyword evidence="3" id="KW-0732">Signal</keyword>
<dbReference type="InterPro" id="IPR030678">
    <property type="entry name" value="Peptide/Ni-bd"/>
</dbReference>
<accession>A0A853F9P9</accession>
<proteinExistence type="inferred from homology"/>
<keyword evidence="6" id="KW-1185">Reference proteome</keyword>
<dbReference type="Gene3D" id="3.40.190.10">
    <property type="entry name" value="Periplasmic binding protein-like II"/>
    <property type="match status" value="1"/>
</dbReference>
<keyword evidence="2" id="KW-0813">Transport</keyword>
<evidence type="ECO:0000256" key="2">
    <source>
        <dbReference type="ARBA" id="ARBA00022448"/>
    </source>
</evidence>
<dbReference type="PIRSF" id="PIRSF002741">
    <property type="entry name" value="MppA"/>
    <property type="match status" value="1"/>
</dbReference>
<dbReference type="FunFam" id="3.40.190.10:FF:000251">
    <property type="entry name" value="Peptide ABC transporter substrate-binding protein"/>
    <property type="match status" value="1"/>
</dbReference>
<evidence type="ECO:0000256" key="3">
    <source>
        <dbReference type="ARBA" id="ARBA00022729"/>
    </source>
</evidence>
<dbReference type="GO" id="GO:0030288">
    <property type="term" value="C:outer membrane-bounded periplasmic space"/>
    <property type="evidence" value="ECO:0007669"/>
    <property type="project" value="UniProtKB-ARBA"/>
</dbReference>
<dbReference type="PANTHER" id="PTHR30290:SF65">
    <property type="entry name" value="MONOACYL PHOSPHATIDYLINOSITOL TETRAMANNOSIDE-BINDING PROTEIN LPQW-RELATED"/>
    <property type="match status" value="1"/>
</dbReference>
<dbReference type="GO" id="GO:0043190">
    <property type="term" value="C:ATP-binding cassette (ABC) transporter complex"/>
    <property type="evidence" value="ECO:0007669"/>
    <property type="project" value="InterPro"/>
</dbReference>
<dbReference type="Pfam" id="PF00496">
    <property type="entry name" value="SBP_bac_5"/>
    <property type="match status" value="1"/>
</dbReference>
<evidence type="ECO:0000313" key="6">
    <source>
        <dbReference type="Proteomes" id="UP000580517"/>
    </source>
</evidence>
<dbReference type="InterPro" id="IPR039424">
    <property type="entry name" value="SBP_5"/>
</dbReference>
<gene>
    <name evidence="5" type="ORF">H0A68_11065</name>
</gene>
<name>A0A853F9P9_9BURK</name>
<comment type="similarity">
    <text evidence="1">Belongs to the bacterial solute-binding protein 5 family.</text>
</comment>
<dbReference type="FunFam" id="3.10.105.10:FF:000006">
    <property type="entry name" value="Peptide ABC transporter substrate-binding protein"/>
    <property type="match status" value="1"/>
</dbReference>
<dbReference type="InterPro" id="IPR000914">
    <property type="entry name" value="SBP_5_dom"/>
</dbReference>
<evidence type="ECO:0000256" key="1">
    <source>
        <dbReference type="ARBA" id="ARBA00005695"/>
    </source>
</evidence>